<dbReference type="InterPro" id="IPR023606">
    <property type="entry name" value="CoA-Trfase_III_dom_1_sf"/>
</dbReference>
<dbReference type="InterPro" id="IPR003673">
    <property type="entry name" value="CoA-Trfase_fam_III"/>
</dbReference>
<dbReference type="STRING" id="286727.SAMN02982917_6374"/>
<gene>
    <name evidence="1" type="ORF">SAMN02982917_6374</name>
</gene>
<dbReference type="EMBL" id="FXAK01000009">
    <property type="protein sequence ID" value="SMF88390.1"/>
    <property type="molecule type" value="Genomic_DNA"/>
</dbReference>
<evidence type="ECO:0000313" key="2">
    <source>
        <dbReference type="Proteomes" id="UP000192936"/>
    </source>
</evidence>
<keyword evidence="1" id="KW-0808">Transferase</keyword>
<proteinExistence type="predicted"/>
<accession>A0A1X7HKI3</accession>
<dbReference type="Proteomes" id="UP000192936">
    <property type="component" value="Unassembled WGS sequence"/>
</dbReference>
<organism evidence="1 2">
    <name type="scientific">Azospirillum oryzae</name>
    <dbReference type="NCBI Taxonomy" id="286727"/>
    <lineage>
        <taxon>Bacteria</taxon>
        <taxon>Pseudomonadati</taxon>
        <taxon>Pseudomonadota</taxon>
        <taxon>Alphaproteobacteria</taxon>
        <taxon>Rhodospirillales</taxon>
        <taxon>Azospirillaceae</taxon>
        <taxon>Azospirillum</taxon>
    </lineage>
</organism>
<dbReference type="RefSeq" id="WP_085091777.1">
    <property type="nucleotide sequence ID" value="NZ_FXAK01000009.1"/>
</dbReference>
<reference evidence="1 2" key="1">
    <citation type="submission" date="2017-04" db="EMBL/GenBank/DDBJ databases">
        <authorList>
            <person name="Afonso C.L."/>
            <person name="Miller P.J."/>
            <person name="Scott M.A."/>
            <person name="Spackman E."/>
            <person name="Goraichik I."/>
            <person name="Dimitrov K.M."/>
            <person name="Suarez D.L."/>
            <person name="Swayne D.E."/>
        </authorList>
    </citation>
    <scope>NUCLEOTIDE SEQUENCE [LARGE SCALE GENOMIC DNA]</scope>
    <source>
        <strain evidence="1 2">A2P</strain>
    </source>
</reference>
<evidence type="ECO:0000313" key="1">
    <source>
        <dbReference type="EMBL" id="SMF88390.1"/>
    </source>
</evidence>
<dbReference type="OrthoDB" id="9806585at2"/>
<protein>
    <submittedName>
        <fullName evidence="1">CoA-transferase family III</fullName>
    </submittedName>
</protein>
<sequence>MAGPLDGITVIDLSTVIAGPYASQMLGDFGARIIKGLRQFSRQHRIGGEDCRAASGRVYAMASMSRRAAIL</sequence>
<name>A0A1X7HKI3_9PROT</name>
<dbReference type="AlphaFoldDB" id="A0A1X7HKI3"/>
<dbReference type="SUPFAM" id="SSF89796">
    <property type="entry name" value="CoA-transferase family III (CaiB/BaiF)"/>
    <property type="match status" value="1"/>
</dbReference>
<dbReference type="GO" id="GO:0016740">
    <property type="term" value="F:transferase activity"/>
    <property type="evidence" value="ECO:0007669"/>
    <property type="project" value="UniProtKB-KW"/>
</dbReference>
<dbReference type="Gene3D" id="3.40.50.10540">
    <property type="entry name" value="Crotonobetainyl-coa:carnitine coa-transferase, domain 1"/>
    <property type="match status" value="1"/>
</dbReference>
<dbReference type="Pfam" id="PF02515">
    <property type="entry name" value="CoA_transf_3"/>
    <property type="match status" value="1"/>
</dbReference>